<evidence type="ECO:0008006" key="3">
    <source>
        <dbReference type="Google" id="ProtNLM"/>
    </source>
</evidence>
<reference evidence="1 2" key="1">
    <citation type="submission" date="2016-10" db="EMBL/GenBank/DDBJ databases">
        <authorList>
            <person name="de Groot N.N."/>
        </authorList>
    </citation>
    <scope>NUCLEOTIDE SEQUENCE [LARGE SCALE GENOMIC DNA]</scope>
    <source>
        <strain evidence="1 2">DSM 2179</strain>
    </source>
</reference>
<keyword evidence="2" id="KW-1185">Reference proteome</keyword>
<evidence type="ECO:0000313" key="1">
    <source>
        <dbReference type="EMBL" id="SEJ75274.1"/>
    </source>
</evidence>
<evidence type="ECO:0000313" key="2">
    <source>
        <dbReference type="Proteomes" id="UP000199662"/>
    </source>
</evidence>
<gene>
    <name evidence="1" type="ORF">SAMN05660742_11614</name>
</gene>
<dbReference type="Gene3D" id="3.30.70.270">
    <property type="match status" value="1"/>
</dbReference>
<sequence>MQKIGVVSSSMKMIERIINVAKSMKVAMAVEWVSFPYTDIAEVSEILIANKNKVGGWIFSGPNPYTAAKPYLGKDDNAVFCGITGNEIFKCILEMACEKKSTKLKISMDCPTSDIFTNKESVNELKVAKEMVVFYEYNIPFVLDDIVKMHLSCWKSGEFDGIVTTLHAVELELKKNKVPVRRLMASTTSIRQAVRVLMEKLNGLYFKNSQVGLEIIEIKNFEKIIERAGDSYKLQMLELKIRERLLKLCQGINGYLSEKGNGRYEIFSSRGLLEQHVQVLQDMIDEVRIALATDIVAGIGFGATVFTAQLNAYRAVNQGKSIGSQGIVMIDDDGQIIEAAGQENELGYLVFSADKELLQQLTVANVGIKTYQKIVAIVKKMNWENFTSAMLAGQLEVTDRNVRRIMKDLLKVGLVECIGEEALASRGRPTKKYQLK</sequence>
<dbReference type="Proteomes" id="UP000199662">
    <property type="component" value="Unassembled WGS sequence"/>
</dbReference>
<dbReference type="STRING" id="84035.SAMN05660742_11614"/>
<dbReference type="InterPro" id="IPR043128">
    <property type="entry name" value="Rev_trsase/Diguanyl_cyclase"/>
</dbReference>
<dbReference type="AlphaFoldDB" id="A0A1H7BEB7"/>
<organism evidence="1 2">
    <name type="scientific">Propionispira arboris</name>
    <dbReference type="NCBI Taxonomy" id="84035"/>
    <lineage>
        <taxon>Bacteria</taxon>
        <taxon>Bacillati</taxon>
        <taxon>Bacillota</taxon>
        <taxon>Negativicutes</taxon>
        <taxon>Selenomonadales</taxon>
        <taxon>Selenomonadaceae</taxon>
        <taxon>Propionispira</taxon>
    </lineage>
</organism>
<accession>A0A1H7BEB7</accession>
<dbReference type="EMBL" id="FNZK01000016">
    <property type="protein sequence ID" value="SEJ75274.1"/>
    <property type="molecule type" value="Genomic_DNA"/>
</dbReference>
<proteinExistence type="predicted"/>
<protein>
    <recommendedName>
        <fullName evidence="3">Transcriptional regulator</fullName>
    </recommendedName>
</protein>
<name>A0A1H7BEB7_9FIRM</name>
<dbReference type="RefSeq" id="WP_091833237.1">
    <property type="nucleotide sequence ID" value="NZ_FNZK01000016.1"/>
</dbReference>